<dbReference type="PANTHER" id="PTHR13504">
    <property type="entry name" value="FIDO DOMAIN-CONTAINING PROTEIN DDB_G0283145"/>
    <property type="match status" value="1"/>
</dbReference>
<dbReference type="Pfam" id="PF02661">
    <property type="entry name" value="Fic"/>
    <property type="match status" value="1"/>
</dbReference>
<feature type="active site" evidence="1">
    <location>
        <position position="40"/>
    </location>
</feature>
<keyword evidence="2" id="KW-0547">Nucleotide-binding</keyword>
<organism evidence="5 6">
    <name type="scientific">Heterodera schachtii</name>
    <name type="common">Sugarbeet cyst nematode worm</name>
    <name type="synonym">Tylenchus schachtii</name>
    <dbReference type="NCBI Taxonomy" id="97005"/>
    <lineage>
        <taxon>Eukaryota</taxon>
        <taxon>Metazoa</taxon>
        <taxon>Ecdysozoa</taxon>
        <taxon>Nematoda</taxon>
        <taxon>Chromadorea</taxon>
        <taxon>Rhabditida</taxon>
        <taxon>Tylenchina</taxon>
        <taxon>Tylenchomorpha</taxon>
        <taxon>Tylenchoidea</taxon>
        <taxon>Heteroderidae</taxon>
        <taxon>Heteroderinae</taxon>
        <taxon>Heterodera</taxon>
    </lineage>
</organism>
<gene>
    <name evidence="4" type="ORF">niasHS_004663</name>
    <name evidence="5" type="ORF">niasHS_004959</name>
</gene>
<feature type="binding site" evidence="2">
    <location>
        <begin position="44"/>
        <end position="51"/>
    </location>
    <ligand>
        <name>ATP</name>
        <dbReference type="ChEBI" id="CHEBI:30616"/>
    </ligand>
</feature>
<keyword evidence="6" id="KW-1185">Reference proteome</keyword>
<dbReference type="InterPro" id="IPR040198">
    <property type="entry name" value="Fido_containing"/>
</dbReference>
<dbReference type="PROSITE" id="PS51459">
    <property type="entry name" value="FIDO"/>
    <property type="match status" value="1"/>
</dbReference>
<protein>
    <recommendedName>
        <fullName evidence="3">Fido domain-containing protein</fullName>
    </recommendedName>
</protein>
<evidence type="ECO:0000313" key="4">
    <source>
        <dbReference type="EMBL" id="KAL3091838.1"/>
    </source>
</evidence>
<evidence type="ECO:0000256" key="2">
    <source>
        <dbReference type="PIRSR" id="PIRSR640198-2"/>
    </source>
</evidence>
<accession>A0ABD2JQS7</accession>
<reference evidence="5 6" key="1">
    <citation type="submission" date="2024-10" db="EMBL/GenBank/DDBJ databases">
        <authorList>
            <person name="Kim D."/>
        </authorList>
    </citation>
    <scope>NUCLEOTIDE SEQUENCE [LARGE SCALE GENOMIC DNA]</scope>
    <source>
        <strain evidence="5">Taebaek</strain>
    </source>
</reference>
<dbReference type="Proteomes" id="UP001620645">
    <property type="component" value="Unassembled WGS sequence"/>
</dbReference>
<evidence type="ECO:0000313" key="5">
    <source>
        <dbReference type="EMBL" id="KAL3092932.1"/>
    </source>
</evidence>
<dbReference type="AlphaFoldDB" id="A0ABD2JQS7"/>
<comment type="caution">
    <text evidence="5">The sequence shown here is derived from an EMBL/GenBank/DDBJ whole genome shotgun (WGS) entry which is preliminary data.</text>
</comment>
<dbReference type="SUPFAM" id="SSF140931">
    <property type="entry name" value="Fic-like"/>
    <property type="match status" value="1"/>
</dbReference>
<dbReference type="InterPro" id="IPR036597">
    <property type="entry name" value="Fido-like_dom_sf"/>
</dbReference>
<proteinExistence type="predicted"/>
<dbReference type="InterPro" id="IPR003812">
    <property type="entry name" value="Fido"/>
</dbReference>
<name>A0ABD2JQS7_HETSC</name>
<keyword evidence="2" id="KW-0067">ATP-binding</keyword>
<dbReference type="PANTHER" id="PTHR13504:SF38">
    <property type="entry name" value="FIDO DOMAIN-CONTAINING PROTEIN"/>
    <property type="match status" value="1"/>
</dbReference>
<sequence>MRIFSNGLQRFVSWFNSEVWTTQHMYLFAVNAHFTLSVIHPAEDGNGRLCRLLINLILKLVASRASRSPRIGELNITMFSSGPTLNLLRNKLKTSWKKKKKK</sequence>
<evidence type="ECO:0000259" key="3">
    <source>
        <dbReference type="PROSITE" id="PS51459"/>
    </source>
</evidence>
<evidence type="ECO:0000256" key="1">
    <source>
        <dbReference type="PIRSR" id="PIRSR640198-1"/>
    </source>
</evidence>
<dbReference type="EMBL" id="JBICCN010000115">
    <property type="protein sequence ID" value="KAL3092932.1"/>
    <property type="molecule type" value="Genomic_DNA"/>
</dbReference>
<feature type="domain" description="Fido" evidence="3">
    <location>
        <begin position="1"/>
        <end position="102"/>
    </location>
</feature>
<dbReference type="Gene3D" id="1.10.3290.10">
    <property type="entry name" value="Fido-like domain"/>
    <property type="match status" value="1"/>
</dbReference>
<dbReference type="EMBL" id="JBICCN010000123">
    <property type="protein sequence ID" value="KAL3091838.1"/>
    <property type="molecule type" value="Genomic_DNA"/>
</dbReference>
<evidence type="ECO:0000313" key="6">
    <source>
        <dbReference type="Proteomes" id="UP001620645"/>
    </source>
</evidence>